<dbReference type="EMBL" id="JACHFL010000010">
    <property type="protein sequence ID" value="MBB5364486.1"/>
    <property type="molecule type" value="Genomic_DNA"/>
</dbReference>
<name>A0A7W8NFJ0_9DEIO</name>
<protein>
    <submittedName>
        <fullName evidence="1">Uncharacterized protein</fullName>
    </submittedName>
</protein>
<dbReference type="Proteomes" id="UP000552709">
    <property type="component" value="Unassembled WGS sequence"/>
</dbReference>
<comment type="caution">
    <text evidence="1">The sequence shown here is derived from an EMBL/GenBank/DDBJ whole genome shotgun (WGS) entry which is preliminary data.</text>
</comment>
<sequence length="215" mass="23922">MTGPVTVFLTEAFMPLSREIGRFGGMYRAEAEAMFSMEFVQAAVARKVCLATETDYGAVLYLAHKGRRMIGLTSSFQSRAENLENAVCSRDAYRNIVEAGHSVETVERHRRASIVYTRAGQRVLALAQARGFNRTVIRRNYSNWIESGEYGELHLYSYLSPTETMEFGMLMLHSKNPNALAIDPAKFVLYSLTPWPAAPRPTASGADTSPRAELA</sequence>
<proteinExistence type="predicted"/>
<dbReference type="AlphaFoldDB" id="A0A7W8NFJ0"/>
<dbReference type="RefSeq" id="WP_184134916.1">
    <property type="nucleotide sequence ID" value="NZ_JACHFL010000010.1"/>
</dbReference>
<reference evidence="1 2" key="1">
    <citation type="submission" date="2020-08" db="EMBL/GenBank/DDBJ databases">
        <title>Genomic Encyclopedia of Type Strains, Phase IV (KMG-IV): sequencing the most valuable type-strain genomes for metagenomic binning, comparative biology and taxonomic classification.</title>
        <authorList>
            <person name="Goeker M."/>
        </authorList>
    </citation>
    <scope>NUCLEOTIDE SEQUENCE [LARGE SCALE GENOMIC DNA]</scope>
    <source>
        <strain evidence="1 2">DSM 27939</strain>
    </source>
</reference>
<evidence type="ECO:0000313" key="2">
    <source>
        <dbReference type="Proteomes" id="UP000552709"/>
    </source>
</evidence>
<organism evidence="1 2">
    <name type="scientific">Deinococcus humi</name>
    <dbReference type="NCBI Taxonomy" id="662880"/>
    <lineage>
        <taxon>Bacteria</taxon>
        <taxon>Thermotogati</taxon>
        <taxon>Deinococcota</taxon>
        <taxon>Deinococci</taxon>
        <taxon>Deinococcales</taxon>
        <taxon>Deinococcaceae</taxon>
        <taxon>Deinococcus</taxon>
    </lineage>
</organism>
<keyword evidence="2" id="KW-1185">Reference proteome</keyword>
<accession>A0A7W8NFJ0</accession>
<gene>
    <name evidence="1" type="ORF">HNQ08_003598</name>
</gene>
<evidence type="ECO:0000313" key="1">
    <source>
        <dbReference type="EMBL" id="MBB5364486.1"/>
    </source>
</evidence>